<gene>
    <name evidence="2" type="ORF">prwr041_04100</name>
</gene>
<feature type="domain" description="SF4 helicase" evidence="1">
    <location>
        <begin position="15"/>
        <end position="272"/>
    </location>
</feature>
<accession>A0ABN6EFB2</accession>
<dbReference type="InterPro" id="IPR027417">
    <property type="entry name" value="P-loop_NTPase"/>
</dbReference>
<dbReference type="Gene3D" id="3.40.50.300">
    <property type="entry name" value="P-loop containing nucleotide triphosphate hydrolases"/>
    <property type="match status" value="1"/>
</dbReference>
<dbReference type="RefSeq" id="WP_207154686.1">
    <property type="nucleotide sequence ID" value="NZ_AP024484.1"/>
</dbReference>
<name>A0ABN6EFB2_9BACT</name>
<evidence type="ECO:0000313" key="2">
    <source>
        <dbReference type="EMBL" id="BCS84517.1"/>
    </source>
</evidence>
<keyword evidence="3" id="KW-1185">Reference proteome</keyword>
<protein>
    <recommendedName>
        <fullName evidence="1">SF4 helicase domain-containing protein</fullName>
    </recommendedName>
</protein>
<sequence length="311" mass="35425">MTLNDISGRLDVIYQEGLKPGLTIGVKGFDHLVRFELGRIMVISGYPGTGKSSFEDFIILSLARQYGWKTAIFTPEKYPTELHYMELAEILTATKFHKDKMPKQMMQNAINWLGDNIYHIDGEGGAAIDDILHVALQLKQRYGISVFALDPFNYVDLPMIAGANDTQKISDVLKKIVAFAHQQNVFVIVVAHPKKPDDFGKTERAASLYDIAGSADFYNKCDYGIILNRDKERDLTFVNVLKIRFRHLGQTGKCALKFDRKTGRFIGCTETYDEKNDIIYTPLQYDYDNWINATPIVQELPFEDDEDVEPF</sequence>
<dbReference type="SUPFAM" id="SSF52540">
    <property type="entry name" value="P-loop containing nucleoside triphosphate hydrolases"/>
    <property type="match status" value="1"/>
</dbReference>
<dbReference type="EMBL" id="AP024484">
    <property type="protein sequence ID" value="BCS84517.1"/>
    <property type="molecule type" value="Genomic_DNA"/>
</dbReference>
<dbReference type="PANTHER" id="PTHR12873:SF0">
    <property type="entry name" value="TWINKLE MTDNA HELICASE"/>
    <property type="match status" value="1"/>
</dbReference>
<dbReference type="InterPro" id="IPR007694">
    <property type="entry name" value="DNA_helicase_DnaB-like_C"/>
</dbReference>
<evidence type="ECO:0000313" key="3">
    <source>
        <dbReference type="Proteomes" id="UP001319045"/>
    </source>
</evidence>
<dbReference type="PANTHER" id="PTHR12873">
    <property type="entry name" value="T7-LIKE MITOCHONDRIAL DNA HELICASE"/>
    <property type="match status" value="1"/>
</dbReference>
<dbReference type="PROSITE" id="PS51199">
    <property type="entry name" value="SF4_HELICASE"/>
    <property type="match status" value="1"/>
</dbReference>
<evidence type="ECO:0000259" key="1">
    <source>
        <dbReference type="PROSITE" id="PS51199"/>
    </source>
</evidence>
<organism evidence="2 3">
    <name type="scientific">Prevotella herbatica</name>
    <dbReference type="NCBI Taxonomy" id="2801997"/>
    <lineage>
        <taxon>Bacteria</taxon>
        <taxon>Pseudomonadati</taxon>
        <taxon>Bacteroidota</taxon>
        <taxon>Bacteroidia</taxon>
        <taxon>Bacteroidales</taxon>
        <taxon>Prevotellaceae</taxon>
        <taxon>Prevotella</taxon>
    </lineage>
</organism>
<dbReference type="InterPro" id="IPR027032">
    <property type="entry name" value="Twinkle-like"/>
</dbReference>
<proteinExistence type="predicted"/>
<reference evidence="2 3" key="1">
    <citation type="journal article" date="2022" name="Int. J. Syst. Evol. Microbiol.">
        <title>Prevotella herbatica sp. nov., a plant polysaccharide-decomposing anaerobic bacterium isolated from a methanogenic reactor.</title>
        <authorList>
            <person name="Uek A."/>
            <person name="Tonouchi A."/>
            <person name="Kaku N."/>
            <person name="Ueki K."/>
        </authorList>
    </citation>
    <scope>NUCLEOTIDE SEQUENCE [LARGE SCALE GENOMIC DNA]</scope>
    <source>
        <strain evidence="2 3">WR041</strain>
    </source>
</reference>
<dbReference type="Proteomes" id="UP001319045">
    <property type="component" value="Chromosome"/>
</dbReference>
<dbReference type="Pfam" id="PF03796">
    <property type="entry name" value="DnaB_C"/>
    <property type="match status" value="1"/>
</dbReference>